<feature type="compositionally biased region" description="Basic and acidic residues" evidence="1">
    <location>
        <begin position="63"/>
        <end position="72"/>
    </location>
</feature>
<dbReference type="AlphaFoldDB" id="A0A6G1DA47"/>
<dbReference type="EMBL" id="SPHZ02000007">
    <property type="protein sequence ID" value="KAF0909269.1"/>
    <property type="molecule type" value="Genomic_DNA"/>
</dbReference>
<feature type="compositionally biased region" description="Basic residues" evidence="1">
    <location>
        <begin position="51"/>
        <end position="62"/>
    </location>
</feature>
<evidence type="ECO:0000313" key="3">
    <source>
        <dbReference type="Proteomes" id="UP000479710"/>
    </source>
</evidence>
<comment type="caution">
    <text evidence="2">The sequence shown here is derived from an EMBL/GenBank/DDBJ whole genome shotgun (WGS) entry which is preliminary data.</text>
</comment>
<dbReference type="Proteomes" id="UP000479710">
    <property type="component" value="Unassembled WGS sequence"/>
</dbReference>
<protein>
    <submittedName>
        <fullName evidence="2">Uncharacterized protein</fullName>
    </submittedName>
</protein>
<gene>
    <name evidence="2" type="ORF">E2562_032978</name>
</gene>
<reference evidence="2 3" key="1">
    <citation type="submission" date="2019-11" db="EMBL/GenBank/DDBJ databases">
        <title>Whole genome sequence of Oryza granulata.</title>
        <authorList>
            <person name="Li W."/>
        </authorList>
    </citation>
    <scope>NUCLEOTIDE SEQUENCE [LARGE SCALE GENOMIC DNA]</scope>
    <source>
        <strain evidence="3">cv. Menghai</strain>
        <tissue evidence="2">Leaf</tissue>
    </source>
</reference>
<organism evidence="2 3">
    <name type="scientific">Oryza meyeriana var. granulata</name>
    <dbReference type="NCBI Taxonomy" id="110450"/>
    <lineage>
        <taxon>Eukaryota</taxon>
        <taxon>Viridiplantae</taxon>
        <taxon>Streptophyta</taxon>
        <taxon>Embryophyta</taxon>
        <taxon>Tracheophyta</taxon>
        <taxon>Spermatophyta</taxon>
        <taxon>Magnoliopsida</taxon>
        <taxon>Liliopsida</taxon>
        <taxon>Poales</taxon>
        <taxon>Poaceae</taxon>
        <taxon>BOP clade</taxon>
        <taxon>Oryzoideae</taxon>
        <taxon>Oryzeae</taxon>
        <taxon>Oryzinae</taxon>
        <taxon>Oryza</taxon>
        <taxon>Oryza meyeriana</taxon>
    </lineage>
</organism>
<evidence type="ECO:0000256" key="1">
    <source>
        <dbReference type="SAM" id="MobiDB-lite"/>
    </source>
</evidence>
<proteinExistence type="predicted"/>
<feature type="region of interest" description="Disordered" evidence="1">
    <location>
        <begin position="40"/>
        <end position="84"/>
    </location>
</feature>
<sequence length="118" mass="13394">MPLHAPSPPIPKRYDTCNWPNSPALPAAVPVAQRCPRHRCRPGPLSQQQTRRQHIFPRRARKVKGDDGEKSLWRSCQPAPDDDGSDDRWWRCMMAMTLERVGESRAADLHSTMVLTGV</sequence>
<accession>A0A6G1DA47</accession>
<keyword evidence="3" id="KW-1185">Reference proteome</keyword>
<evidence type="ECO:0000313" key="2">
    <source>
        <dbReference type="EMBL" id="KAF0909269.1"/>
    </source>
</evidence>
<name>A0A6G1DA47_9ORYZ</name>